<evidence type="ECO:0000313" key="1">
    <source>
        <dbReference type="EMBL" id="KKK97619.1"/>
    </source>
</evidence>
<name>A0A0F9C567_9ZZZZ</name>
<protein>
    <recommendedName>
        <fullName evidence="2">DUF1364 domain-containing protein</fullName>
    </recommendedName>
</protein>
<accession>A0A0F9C567</accession>
<gene>
    <name evidence="1" type="ORF">LCGC14_2650980</name>
</gene>
<dbReference type="Gene3D" id="3.30.50.20">
    <property type="entry name" value="prophage-derive protein ybcO"/>
    <property type="match status" value="1"/>
</dbReference>
<dbReference type="Pfam" id="PF07102">
    <property type="entry name" value="YbcO"/>
    <property type="match status" value="1"/>
</dbReference>
<dbReference type="AlphaFoldDB" id="A0A0F9C567"/>
<sequence>MLEKRIPYRNKKILQAAKGEACTMNAPGCNCDSDTVVFCHINQSYAGKGTGQKADDYAGFFGCSACHYLYDNNQILNPHYF</sequence>
<evidence type="ECO:0008006" key="2">
    <source>
        <dbReference type="Google" id="ProtNLM"/>
    </source>
</evidence>
<comment type="caution">
    <text evidence="1">The sequence shown here is derived from an EMBL/GenBank/DDBJ whole genome shotgun (WGS) entry which is preliminary data.</text>
</comment>
<feature type="non-terminal residue" evidence="1">
    <location>
        <position position="81"/>
    </location>
</feature>
<proteinExistence type="predicted"/>
<organism evidence="1">
    <name type="scientific">marine sediment metagenome</name>
    <dbReference type="NCBI Taxonomy" id="412755"/>
    <lineage>
        <taxon>unclassified sequences</taxon>
        <taxon>metagenomes</taxon>
        <taxon>ecological metagenomes</taxon>
    </lineage>
</organism>
<dbReference type="InterPro" id="IPR010774">
    <property type="entry name" value="YbcO"/>
</dbReference>
<reference evidence="1" key="1">
    <citation type="journal article" date="2015" name="Nature">
        <title>Complex archaea that bridge the gap between prokaryotes and eukaryotes.</title>
        <authorList>
            <person name="Spang A."/>
            <person name="Saw J.H."/>
            <person name="Jorgensen S.L."/>
            <person name="Zaremba-Niedzwiedzka K."/>
            <person name="Martijn J."/>
            <person name="Lind A.E."/>
            <person name="van Eijk R."/>
            <person name="Schleper C."/>
            <person name="Guy L."/>
            <person name="Ettema T.J."/>
        </authorList>
    </citation>
    <scope>NUCLEOTIDE SEQUENCE</scope>
</reference>
<dbReference type="EMBL" id="LAZR01045971">
    <property type="protein sequence ID" value="KKK97619.1"/>
    <property type="molecule type" value="Genomic_DNA"/>
</dbReference>